<evidence type="ECO:0000313" key="2">
    <source>
        <dbReference type="EMBL" id="SMX28878.1"/>
    </source>
</evidence>
<organism evidence="2 3">
    <name type="scientific">Pelagimonas phthalicica</name>
    <dbReference type="NCBI Taxonomy" id="1037362"/>
    <lineage>
        <taxon>Bacteria</taxon>
        <taxon>Pseudomonadati</taxon>
        <taxon>Pseudomonadota</taxon>
        <taxon>Alphaproteobacteria</taxon>
        <taxon>Rhodobacterales</taxon>
        <taxon>Roseobacteraceae</taxon>
        <taxon>Pelagimonas</taxon>
    </lineage>
</organism>
<dbReference type="Proteomes" id="UP000225972">
    <property type="component" value="Unassembled WGS sequence"/>
</dbReference>
<feature type="transmembrane region" description="Helical" evidence="1">
    <location>
        <begin position="76"/>
        <end position="101"/>
    </location>
</feature>
<keyword evidence="3" id="KW-1185">Reference proteome</keyword>
<evidence type="ECO:0000313" key="3">
    <source>
        <dbReference type="Proteomes" id="UP000225972"/>
    </source>
</evidence>
<accession>A0A238JDY4</accession>
<keyword evidence="1" id="KW-0812">Transmembrane</keyword>
<evidence type="ECO:0000256" key="1">
    <source>
        <dbReference type="SAM" id="Phobius"/>
    </source>
</evidence>
<dbReference type="RefSeq" id="WP_099246542.1">
    <property type="nucleotide sequence ID" value="NZ_FXXP01000002.1"/>
</dbReference>
<reference evidence="3" key="1">
    <citation type="submission" date="2017-05" db="EMBL/GenBank/DDBJ databases">
        <authorList>
            <person name="Rodrigo-Torres L."/>
            <person name="Arahal R. D."/>
            <person name="Lucena T."/>
        </authorList>
    </citation>
    <scope>NUCLEOTIDE SEQUENCE [LARGE SCALE GENOMIC DNA]</scope>
    <source>
        <strain evidence="3">CECT 8649</strain>
    </source>
</reference>
<name>A0A238JDY4_9RHOB</name>
<sequence length="109" mass="11932">MLAAFNTLALLVLLPLGLWRLTRQSEWAFYRKVSNALFAFWFLGTIEVIAMNLLCDGNLLYGLNNCVAMPKGLGNVLAALGLFSMAISAALWILASIVMLVRAALNRSN</sequence>
<keyword evidence="1" id="KW-0472">Membrane</keyword>
<proteinExistence type="predicted"/>
<keyword evidence="1" id="KW-1133">Transmembrane helix</keyword>
<gene>
    <name evidence="2" type="ORF">TRP8649_03005</name>
</gene>
<feature type="transmembrane region" description="Helical" evidence="1">
    <location>
        <begin position="34"/>
        <end position="55"/>
    </location>
</feature>
<dbReference type="AlphaFoldDB" id="A0A238JDY4"/>
<protein>
    <submittedName>
        <fullName evidence="2">Uncharacterized protein</fullName>
    </submittedName>
</protein>
<dbReference type="EMBL" id="FXXP01000002">
    <property type="protein sequence ID" value="SMX28878.1"/>
    <property type="molecule type" value="Genomic_DNA"/>
</dbReference>